<dbReference type="EMBL" id="JABSTQ010009300">
    <property type="protein sequence ID" value="KAG0430676.1"/>
    <property type="molecule type" value="Genomic_DNA"/>
</dbReference>
<reference evidence="1 2" key="1">
    <citation type="journal article" date="2020" name="Cell">
        <title>Large-Scale Comparative Analyses of Tick Genomes Elucidate Their Genetic Diversity and Vector Capacities.</title>
        <authorList>
            <consortium name="Tick Genome and Microbiome Consortium (TIGMIC)"/>
            <person name="Jia N."/>
            <person name="Wang J."/>
            <person name="Shi W."/>
            <person name="Du L."/>
            <person name="Sun Y."/>
            <person name="Zhan W."/>
            <person name="Jiang J.F."/>
            <person name="Wang Q."/>
            <person name="Zhang B."/>
            <person name="Ji P."/>
            <person name="Bell-Sakyi L."/>
            <person name="Cui X.M."/>
            <person name="Yuan T.T."/>
            <person name="Jiang B.G."/>
            <person name="Yang W.F."/>
            <person name="Lam T.T."/>
            <person name="Chang Q.C."/>
            <person name="Ding S.J."/>
            <person name="Wang X.J."/>
            <person name="Zhu J.G."/>
            <person name="Ruan X.D."/>
            <person name="Zhao L."/>
            <person name="Wei J.T."/>
            <person name="Ye R.Z."/>
            <person name="Que T.C."/>
            <person name="Du C.H."/>
            <person name="Zhou Y.H."/>
            <person name="Cheng J.X."/>
            <person name="Dai P.F."/>
            <person name="Guo W.B."/>
            <person name="Han X.H."/>
            <person name="Huang E.J."/>
            <person name="Li L.F."/>
            <person name="Wei W."/>
            <person name="Gao Y.C."/>
            <person name="Liu J.Z."/>
            <person name="Shao H.Z."/>
            <person name="Wang X."/>
            <person name="Wang C.C."/>
            <person name="Yang T.C."/>
            <person name="Huo Q.B."/>
            <person name="Li W."/>
            <person name="Chen H.Y."/>
            <person name="Chen S.E."/>
            <person name="Zhou L.G."/>
            <person name="Ni X.B."/>
            <person name="Tian J.H."/>
            <person name="Sheng Y."/>
            <person name="Liu T."/>
            <person name="Pan Y.S."/>
            <person name="Xia L.Y."/>
            <person name="Li J."/>
            <person name="Zhao F."/>
            <person name="Cao W.C."/>
        </authorList>
    </citation>
    <scope>NUCLEOTIDE SEQUENCE [LARGE SCALE GENOMIC DNA]</scope>
    <source>
        <tissue evidence="1">Larvae</tissue>
    </source>
</reference>
<gene>
    <name evidence="1" type="ORF">HPB47_022478</name>
</gene>
<proteinExistence type="predicted"/>
<keyword evidence="2" id="KW-1185">Reference proteome</keyword>
<comment type="caution">
    <text evidence="1">The sequence shown here is derived from an EMBL/GenBank/DDBJ whole genome shotgun (WGS) entry which is preliminary data.</text>
</comment>
<accession>A0AC60QBZ6</accession>
<organism evidence="1 2">
    <name type="scientific">Ixodes persulcatus</name>
    <name type="common">Taiga tick</name>
    <dbReference type="NCBI Taxonomy" id="34615"/>
    <lineage>
        <taxon>Eukaryota</taxon>
        <taxon>Metazoa</taxon>
        <taxon>Ecdysozoa</taxon>
        <taxon>Arthropoda</taxon>
        <taxon>Chelicerata</taxon>
        <taxon>Arachnida</taxon>
        <taxon>Acari</taxon>
        <taxon>Parasitiformes</taxon>
        <taxon>Ixodida</taxon>
        <taxon>Ixodoidea</taxon>
        <taxon>Ixodidae</taxon>
        <taxon>Ixodinae</taxon>
        <taxon>Ixodes</taxon>
    </lineage>
</organism>
<sequence length="300" mass="33403">MWKSSISSCSARLQKEERHVDCYRGHGIWPPDNMAKPLLLLLQILPRMLFFTPTTHGADEMPFLHHHLCNVTTGSPLVNFKSTSITSSAARLQKEERHVDCYRGHGIWPPDNMAKPLLLLLQRVSGANLTSAEPSSRIGHENCVTRRLVLVPPKPTGKQAPNSPLAFRWLTKEDVEATAHLPACPIEEPTTPEPSEEDSEPEPSLWPCIGGIVASVFLLWAIIMVLFQPRTDLEVVLPPQRKTTFVPVPTTVPFLLGTDLTDEDVLTPRTTLVNDLFFSEKLLPVNGSDDSSPTWLISED</sequence>
<evidence type="ECO:0000313" key="2">
    <source>
        <dbReference type="Proteomes" id="UP000805193"/>
    </source>
</evidence>
<protein>
    <submittedName>
        <fullName evidence="1">Uncharacterized protein</fullName>
    </submittedName>
</protein>
<name>A0AC60QBZ6_IXOPE</name>
<evidence type="ECO:0000313" key="1">
    <source>
        <dbReference type="EMBL" id="KAG0430676.1"/>
    </source>
</evidence>
<dbReference type="Proteomes" id="UP000805193">
    <property type="component" value="Unassembled WGS sequence"/>
</dbReference>